<evidence type="ECO:0000259" key="1">
    <source>
        <dbReference type="Pfam" id="PF00144"/>
    </source>
</evidence>
<proteinExistence type="predicted"/>
<name>A0ABV8VA71_9NOCA</name>
<dbReference type="Pfam" id="PF00144">
    <property type="entry name" value="Beta-lactamase"/>
    <property type="match status" value="1"/>
</dbReference>
<reference evidence="3" key="1">
    <citation type="journal article" date="2019" name="Int. J. Syst. Evol. Microbiol.">
        <title>The Global Catalogue of Microorganisms (GCM) 10K type strain sequencing project: providing services to taxonomists for standard genome sequencing and annotation.</title>
        <authorList>
            <consortium name="The Broad Institute Genomics Platform"/>
            <consortium name="The Broad Institute Genome Sequencing Center for Infectious Disease"/>
            <person name="Wu L."/>
            <person name="Ma J."/>
        </authorList>
    </citation>
    <scope>NUCLEOTIDE SEQUENCE [LARGE SCALE GENOMIC DNA]</scope>
    <source>
        <strain evidence="3">IBRC-M 10490</strain>
    </source>
</reference>
<dbReference type="Proteomes" id="UP001595844">
    <property type="component" value="Unassembled WGS sequence"/>
</dbReference>
<dbReference type="PANTHER" id="PTHR43319:SF3">
    <property type="entry name" value="BETA-LACTAMASE-RELATED DOMAIN-CONTAINING PROTEIN"/>
    <property type="match status" value="1"/>
</dbReference>
<accession>A0ABV8VA71</accession>
<feature type="domain" description="Beta-lactamase-related" evidence="1">
    <location>
        <begin position="51"/>
        <end position="399"/>
    </location>
</feature>
<dbReference type="PANTHER" id="PTHR43319">
    <property type="entry name" value="BETA-LACTAMASE-RELATED"/>
    <property type="match status" value="1"/>
</dbReference>
<dbReference type="Gene3D" id="3.40.710.10">
    <property type="entry name" value="DD-peptidase/beta-lactamase superfamily"/>
    <property type="match status" value="1"/>
</dbReference>
<organism evidence="2 3">
    <name type="scientific">Nocardia halotolerans</name>
    <dbReference type="NCBI Taxonomy" id="1755878"/>
    <lineage>
        <taxon>Bacteria</taxon>
        <taxon>Bacillati</taxon>
        <taxon>Actinomycetota</taxon>
        <taxon>Actinomycetes</taxon>
        <taxon>Mycobacteriales</taxon>
        <taxon>Nocardiaceae</taxon>
        <taxon>Nocardia</taxon>
    </lineage>
</organism>
<evidence type="ECO:0000313" key="2">
    <source>
        <dbReference type="EMBL" id="MFC4372789.1"/>
    </source>
</evidence>
<keyword evidence="2" id="KW-0378">Hydrolase</keyword>
<dbReference type="InterPro" id="IPR001466">
    <property type="entry name" value="Beta-lactam-related"/>
</dbReference>
<sequence length="416" mass="44388">MNALPATLVRVTEDLDAVTTVGHEDDPAAAGTSRAEVAALWASVRDWYAMGTTPAIQVCLRRNGRIVLNRTIGHGWGNAPGDGPDTEPTLATPDTPFCGFSTAKGVAATVMCMLAEQGAFALDDPVCDYIPEFAAHGKGAITIGDVLSHSAGVPFMTPPFKGSEVVLDEELAVAALTALMPSWPTRRFRVYHALTSGLIQRLLVQRATGKRMREHLAEQVLTPLGFRWTNFGVDPADVDQVVPSVKTGPPPSRTALFLAHKALGGRMDKASKATNDAFLTAELPSGNLVTTAYELSRFYEILARGGELDGTRIIGADTLRAAISPADRMPGAAGRVSRAGFELGARRSKFGRDTRFHFGRSGLTTQYGWADPTRGLSGAILTSGKASTDTKRPWQLVAQVSNTLGPLPPAQRLFRP</sequence>
<dbReference type="EMBL" id="JBHSDL010000002">
    <property type="protein sequence ID" value="MFC4372789.1"/>
    <property type="molecule type" value="Genomic_DNA"/>
</dbReference>
<dbReference type="InterPro" id="IPR052907">
    <property type="entry name" value="Beta-lactamase/esterase"/>
</dbReference>
<dbReference type="InterPro" id="IPR012338">
    <property type="entry name" value="Beta-lactam/transpept-like"/>
</dbReference>
<gene>
    <name evidence="2" type="ORF">ACFO5K_01645</name>
</gene>
<evidence type="ECO:0000313" key="3">
    <source>
        <dbReference type="Proteomes" id="UP001595844"/>
    </source>
</evidence>
<protein>
    <submittedName>
        <fullName evidence="2">Serine hydrolase</fullName>
    </submittedName>
</protein>
<dbReference type="RefSeq" id="WP_378555312.1">
    <property type="nucleotide sequence ID" value="NZ_JBHSDL010000002.1"/>
</dbReference>
<dbReference type="SUPFAM" id="SSF56601">
    <property type="entry name" value="beta-lactamase/transpeptidase-like"/>
    <property type="match status" value="1"/>
</dbReference>
<keyword evidence="3" id="KW-1185">Reference proteome</keyword>
<comment type="caution">
    <text evidence="2">The sequence shown here is derived from an EMBL/GenBank/DDBJ whole genome shotgun (WGS) entry which is preliminary data.</text>
</comment>
<dbReference type="GO" id="GO:0016787">
    <property type="term" value="F:hydrolase activity"/>
    <property type="evidence" value="ECO:0007669"/>
    <property type="project" value="UniProtKB-KW"/>
</dbReference>